<gene>
    <name evidence="6" type="ORF">GBAR_LOCUS10852</name>
</gene>
<comment type="caution">
    <text evidence="6">The sequence shown here is derived from an EMBL/GenBank/DDBJ whole genome shotgun (WGS) entry which is preliminary data.</text>
</comment>
<dbReference type="PRINTS" id="PR00449">
    <property type="entry name" value="RASTRNSFRMNG"/>
</dbReference>
<dbReference type="EMBL" id="CASHTH010001675">
    <property type="protein sequence ID" value="CAI8017967.1"/>
    <property type="molecule type" value="Genomic_DNA"/>
</dbReference>
<keyword evidence="3" id="KW-0342">GTP-binding</keyword>
<evidence type="ECO:0000313" key="6">
    <source>
        <dbReference type="EMBL" id="CAI8017967.1"/>
    </source>
</evidence>
<dbReference type="FunFam" id="3.40.50.300:FF:001447">
    <property type="entry name" value="Ras-related protein Rab-1B"/>
    <property type="match status" value="1"/>
</dbReference>
<dbReference type="InterPro" id="IPR027417">
    <property type="entry name" value="P-loop_NTPase"/>
</dbReference>
<evidence type="ECO:0000256" key="1">
    <source>
        <dbReference type="ARBA" id="ARBA00006270"/>
    </source>
</evidence>
<reference evidence="6" key="1">
    <citation type="submission" date="2023-03" db="EMBL/GenBank/DDBJ databases">
        <authorList>
            <person name="Steffen K."/>
            <person name="Cardenas P."/>
        </authorList>
    </citation>
    <scope>NUCLEOTIDE SEQUENCE</scope>
</reference>
<keyword evidence="4" id="KW-0449">Lipoprotein</keyword>
<name>A0AA35WL86_GEOBA</name>
<dbReference type="Gene3D" id="3.40.50.300">
    <property type="entry name" value="P-loop containing nucleotide triphosphate hydrolases"/>
    <property type="match status" value="1"/>
</dbReference>
<evidence type="ECO:0000256" key="2">
    <source>
        <dbReference type="ARBA" id="ARBA00022741"/>
    </source>
</evidence>
<keyword evidence="5" id="KW-0636">Prenylation</keyword>
<evidence type="ECO:0000256" key="3">
    <source>
        <dbReference type="ARBA" id="ARBA00023134"/>
    </source>
</evidence>
<dbReference type="CDD" id="cd00154">
    <property type="entry name" value="Rab"/>
    <property type="match status" value="1"/>
</dbReference>
<feature type="non-terminal residue" evidence="6">
    <location>
        <position position="1"/>
    </location>
</feature>
<dbReference type="SMART" id="SM00175">
    <property type="entry name" value="RAB"/>
    <property type="match status" value="1"/>
</dbReference>
<dbReference type="GO" id="GO:0003924">
    <property type="term" value="F:GTPase activity"/>
    <property type="evidence" value="ECO:0007669"/>
    <property type="project" value="InterPro"/>
</dbReference>
<evidence type="ECO:0000256" key="4">
    <source>
        <dbReference type="ARBA" id="ARBA00023288"/>
    </source>
</evidence>
<dbReference type="InterPro" id="IPR005225">
    <property type="entry name" value="Small_GTP-bd"/>
</dbReference>
<dbReference type="AlphaFoldDB" id="A0AA35WL86"/>
<dbReference type="NCBIfam" id="TIGR00231">
    <property type="entry name" value="small_GTP"/>
    <property type="match status" value="1"/>
</dbReference>
<dbReference type="PANTHER" id="PTHR47980">
    <property type="entry name" value="LD44762P"/>
    <property type="match status" value="1"/>
</dbReference>
<dbReference type="Proteomes" id="UP001174909">
    <property type="component" value="Unassembled WGS sequence"/>
</dbReference>
<proteinExistence type="inferred from homology"/>
<sequence length="98" mass="11145">MTATDTEVDIFEDGGEVETHYKQIYKILIIGDSNVGKTALLTRFVEGRFQSVFMSTVGIDYKNKVITLEEENVKLQIWDTAGQERFRTLTNAYFRGAA</sequence>
<evidence type="ECO:0000313" key="7">
    <source>
        <dbReference type="Proteomes" id="UP001174909"/>
    </source>
</evidence>
<dbReference type="GO" id="GO:0005525">
    <property type="term" value="F:GTP binding"/>
    <property type="evidence" value="ECO:0007669"/>
    <property type="project" value="UniProtKB-KW"/>
</dbReference>
<accession>A0AA35WL86</accession>
<comment type="similarity">
    <text evidence="1">Belongs to the small GTPase superfamily. Rab family.</text>
</comment>
<protein>
    <submittedName>
        <fullName evidence="6">Ras-related protein SEC4</fullName>
    </submittedName>
</protein>
<evidence type="ECO:0000256" key="5">
    <source>
        <dbReference type="ARBA" id="ARBA00023289"/>
    </source>
</evidence>
<dbReference type="Pfam" id="PF00071">
    <property type="entry name" value="Ras"/>
    <property type="match status" value="1"/>
</dbReference>
<keyword evidence="2" id="KW-0547">Nucleotide-binding</keyword>
<keyword evidence="7" id="KW-1185">Reference proteome</keyword>
<dbReference type="InterPro" id="IPR050305">
    <property type="entry name" value="Small_GTPase_Rab"/>
</dbReference>
<dbReference type="InterPro" id="IPR001806">
    <property type="entry name" value="Small_GTPase"/>
</dbReference>
<organism evidence="6 7">
    <name type="scientific">Geodia barretti</name>
    <name type="common">Barrett's horny sponge</name>
    <dbReference type="NCBI Taxonomy" id="519541"/>
    <lineage>
        <taxon>Eukaryota</taxon>
        <taxon>Metazoa</taxon>
        <taxon>Porifera</taxon>
        <taxon>Demospongiae</taxon>
        <taxon>Heteroscleromorpha</taxon>
        <taxon>Tetractinellida</taxon>
        <taxon>Astrophorina</taxon>
        <taxon>Geodiidae</taxon>
        <taxon>Geodia</taxon>
    </lineage>
</organism>
<dbReference type="PROSITE" id="PS51419">
    <property type="entry name" value="RAB"/>
    <property type="match status" value="1"/>
</dbReference>
<dbReference type="SUPFAM" id="SSF52540">
    <property type="entry name" value="P-loop containing nucleoside triphosphate hydrolases"/>
    <property type="match status" value="1"/>
</dbReference>